<dbReference type="SUPFAM" id="SSF103107">
    <property type="entry name" value="Hypothetical protein c14orf129, hspc210"/>
    <property type="match status" value="1"/>
</dbReference>
<dbReference type="InterPro" id="IPR016024">
    <property type="entry name" value="ARM-type_fold"/>
</dbReference>
<accession>A0ABM0ZZ22</accession>
<sequence length="1067" mass="118343">MGQTLQRAAQWTSAKDGARGKLEFSTLNEDILNHILNFAEGSGGKTAEENSLVFKKPLVWTTSLKPSAFSGSGYVEKGTSVVSEATSAKDGSPLLELNGNKLSILTLEQGERVLQIAGDKKMVELRACLEENKDPVANMLGDRFATVDGADNSIYRYIEEINKEIEQLAKTSEGNEEKSKELEEKKVVISLRLKLLRLDEQMLNASIIKISNDLRLNPKIVDGEVSVLKQVSGDDSNKHALEFINYYGETYVYQNGCRAQPWRQLNGDICYLVIKCFDMENPIYVTANTSGYYLNKGPSDDKSGQLDYEKPDADTYKDLVTLIKAKSPKFAEMIEKQEFTVKQKETSLDHHGAYSKDDEVDGDQTFRSEHQATWQQKDQQQDKERKQKTQTKARLEPSLKWKALGLEEDQMSKHSQQIKKKRKSSVLVDQRKKTSSKTPVGEQEDHFSESSTESEEEEEAIERRAEANADLPSEYWQIQKLVKYLKGGNQTATIIALCSLRDFNLAQETCQLAIRDVGGLEVLINLLDTEEVKCKIGALKILKEISRNTQIRRAIADLGGLQTMVKILRDADKDLKCLAAETIANVAKFRRARRTVRQHGGIQRLVNLLDCVKLTNVTMTPEMELSVEVARCGALALWSCSKSKKNKEAMRKAGAIPLLAKLLKSEHENMLIPVVGTLQECASEPSYGLAIRTEGMIEDLVKNLKSSNPELQMHCASAIFKCAEEKETRDLVRQYGGLDPLVGLLSSNNDDKQLLAAATGAIWKCSISPENVQRFQELKAIDLLVGLLNNQPEEVLVNVVGALGELAKDPPNRMAIRKAGGIAPLVNLLTGTNQALLVNVTRAVGECAEESENMIIIDKLDGVRLLWSLLKNQNKEVQASAAWAICPCIENAKDAGEMVRSFVGGLELIVSLLKSEDKEVLAAVCAAIANIAKDEENLAVITDHGVVPMLAKLTNTTDDKLRRHLAEAIARCCNWGNNRTSFGKERAVAPLVRYLRSKDENVHRSTARALFQLSKNPENCITMHEAGVVKPLIKMVGSKDEDLQESSAGCIGNIRRLALANEKARYA</sequence>
<feature type="repeat" description="ARM" evidence="1">
    <location>
        <begin position="904"/>
        <end position="946"/>
    </location>
</feature>
<organism evidence="4 5">
    <name type="scientific">Aplysia californica</name>
    <name type="common">California sea hare</name>
    <dbReference type="NCBI Taxonomy" id="6500"/>
    <lineage>
        <taxon>Eukaryota</taxon>
        <taxon>Metazoa</taxon>
        <taxon>Spiralia</taxon>
        <taxon>Lophotrochozoa</taxon>
        <taxon>Mollusca</taxon>
        <taxon>Gastropoda</taxon>
        <taxon>Heterobranchia</taxon>
        <taxon>Euthyneura</taxon>
        <taxon>Tectipleura</taxon>
        <taxon>Aplysiida</taxon>
        <taxon>Aplysioidea</taxon>
        <taxon>Aplysiidae</taxon>
        <taxon>Aplysia</taxon>
    </lineage>
</organism>
<dbReference type="Proteomes" id="UP000694888">
    <property type="component" value="Unplaced"/>
</dbReference>
<gene>
    <name evidence="5" type="primary">LOC101857790</name>
</gene>
<evidence type="ECO:0000256" key="2">
    <source>
        <dbReference type="SAM" id="Coils"/>
    </source>
</evidence>
<evidence type="ECO:0000313" key="5">
    <source>
        <dbReference type="RefSeq" id="XP_012937471.1"/>
    </source>
</evidence>
<feature type="repeat" description="ARM" evidence="1">
    <location>
        <begin position="736"/>
        <end position="762"/>
    </location>
</feature>
<dbReference type="InterPro" id="IPR023231">
    <property type="entry name" value="GSKIP_dom_sf"/>
</dbReference>
<dbReference type="SMART" id="SM00185">
    <property type="entry name" value="ARM"/>
    <property type="match status" value="12"/>
</dbReference>
<dbReference type="SUPFAM" id="SSF48371">
    <property type="entry name" value="ARM repeat"/>
    <property type="match status" value="2"/>
</dbReference>
<feature type="compositionally biased region" description="Basic and acidic residues" evidence="3">
    <location>
        <begin position="379"/>
        <end position="399"/>
    </location>
</feature>
<feature type="repeat" description="ARM" evidence="1">
    <location>
        <begin position="986"/>
        <end position="1019"/>
    </location>
</feature>
<keyword evidence="4" id="KW-1185">Reference proteome</keyword>
<reference evidence="5" key="1">
    <citation type="submission" date="2025-08" db="UniProtKB">
        <authorList>
            <consortium name="RefSeq"/>
        </authorList>
    </citation>
    <scope>IDENTIFICATION</scope>
</reference>
<protein>
    <submittedName>
        <fullName evidence="5">Armadillo repeat-containing protein 4</fullName>
    </submittedName>
</protein>
<evidence type="ECO:0000313" key="4">
    <source>
        <dbReference type="Proteomes" id="UP000694888"/>
    </source>
</evidence>
<dbReference type="InterPro" id="IPR000225">
    <property type="entry name" value="Armadillo"/>
</dbReference>
<feature type="region of interest" description="Disordered" evidence="3">
    <location>
        <begin position="368"/>
        <end position="466"/>
    </location>
</feature>
<proteinExistence type="predicted"/>
<feature type="repeat" description="ARM" evidence="1">
    <location>
        <begin position="559"/>
        <end position="601"/>
    </location>
</feature>
<dbReference type="InterPro" id="IPR011989">
    <property type="entry name" value="ARM-like"/>
</dbReference>
<dbReference type="Gene3D" id="1.25.10.10">
    <property type="entry name" value="Leucine-rich Repeat Variant"/>
    <property type="match status" value="2"/>
</dbReference>
<name>A0ABM0ZZ22_APLCA</name>
<feature type="coiled-coil region" evidence="2">
    <location>
        <begin position="158"/>
        <end position="185"/>
    </location>
</feature>
<dbReference type="PANTHER" id="PTHR46241">
    <property type="entry name" value="ARMADILLO REPEAT-CONTAINING PROTEIN 4 ARMC4"/>
    <property type="match status" value="1"/>
</dbReference>
<dbReference type="GeneID" id="101857790"/>
<feature type="repeat" description="ARM" evidence="1">
    <location>
        <begin position="779"/>
        <end position="821"/>
    </location>
</feature>
<evidence type="ECO:0000256" key="3">
    <source>
        <dbReference type="SAM" id="MobiDB-lite"/>
    </source>
</evidence>
<dbReference type="RefSeq" id="XP_012937471.1">
    <property type="nucleotide sequence ID" value="XM_013082017.2"/>
</dbReference>
<dbReference type="PROSITE" id="PS50176">
    <property type="entry name" value="ARM_REPEAT"/>
    <property type="match status" value="6"/>
</dbReference>
<dbReference type="Pfam" id="PF00514">
    <property type="entry name" value="Arm"/>
    <property type="match status" value="4"/>
</dbReference>
<feature type="repeat" description="ARM" evidence="1">
    <location>
        <begin position="518"/>
        <end position="560"/>
    </location>
</feature>
<evidence type="ECO:0000256" key="1">
    <source>
        <dbReference type="PROSITE-ProRule" id="PRU00259"/>
    </source>
</evidence>
<dbReference type="PANTHER" id="PTHR46241:SF1">
    <property type="entry name" value="OUTER DYNEIN ARM-DOCKING COMPLEX SUBUNIT 2"/>
    <property type="match status" value="1"/>
</dbReference>
<keyword evidence="2" id="KW-0175">Coiled coil</keyword>
<dbReference type="Pfam" id="PF13646">
    <property type="entry name" value="HEAT_2"/>
    <property type="match status" value="1"/>
</dbReference>